<dbReference type="Proteomes" id="UP000794436">
    <property type="component" value="Unassembled WGS sequence"/>
</dbReference>
<accession>A0A8K1C941</accession>
<name>A0A8K1C941_PYTOL</name>
<sequence>MSRIYSLLTQNYQAAIWREATPMSKSLKELLDGVAELAREELFESRVLPRDMLKLSDAITDIFKAHCVLLGFEADLKEYLAQGILEKSKQNRLLEEKVMFSMLHLLDRLELDGSIRHDSDDNFQLLTINTNDEMVSTVCRQVANVIVNRFKNIESKKEIKEKVRLLENETEAPWMESEKEHVWIEREYFVFPATPNWVTLEFGAVNFTGADEFEFRNKLFSMAMGVLCTSQGPISGTRLRFFKFLVKADPVS</sequence>
<dbReference type="AlphaFoldDB" id="A0A8K1C941"/>
<gene>
    <name evidence="1" type="ORF">Poli38472_007101</name>
</gene>
<evidence type="ECO:0000313" key="1">
    <source>
        <dbReference type="EMBL" id="TMW58956.1"/>
    </source>
</evidence>
<proteinExistence type="predicted"/>
<protein>
    <submittedName>
        <fullName evidence="1">Uncharacterized protein</fullName>
    </submittedName>
</protein>
<keyword evidence="2" id="KW-1185">Reference proteome</keyword>
<dbReference type="EMBL" id="SPLM01000110">
    <property type="protein sequence ID" value="TMW58956.1"/>
    <property type="molecule type" value="Genomic_DNA"/>
</dbReference>
<evidence type="ECO:0000313" key="2">
    <source>
        <dbReference type="Proteomes" id="UP000794436"/>
    </source>
</evidence>
<organism evidence="1 2">
    <name type="scientific">Pythium oligandrum</name>
    <name type="common">Mycoparasitic fungus</name>
    <dbReference type="NCBI Taxonomy" id="41045"/>
    <lineage>
        <taxon>Eukaryota</taxon>
        <taxon>Sar</taxon>
        <taxon>Stramenopiles</taxon>
        <taxon>Oomycota</taxon>
        <taxon>Peronosporomycetes</taxon>
        <taxon>Pythiales</taxon>
        <taxon>Pythiaceae</taxon>
        <taxon>Pythium</taxon>
    </lineage>
</organism>
<reference evidence="1" key="1">
    <citation type="submission" date="2019-03" db="EMBL/GenBank/DDBJ databases">
        <title>Long read genome sequence of the mycoparasitic Pythium oligandrum ATCC 38472 isolated from sugarbeet rhizosphere.</title>
        <authorList>
            <person name="Gaulin E."/>
        </authorList>
    </citation>
    <scope>NUCLEOTIDE SEQUENCE</scope>
    <source>
        <strain evidence="1">ATCC 38472_TT</strain>
    </source>
</reference>
<comment type="caution">
    <text evidence="1">The sequence shown here is derived from an EMBL/GenBank/DDBJ whole genome shotgun (WGS) entry which is preliminary data.</text>
</comment>